<reference evidence="3 4" key="2">
    <citation type="journal article" date="2010" name="Stand. Genomic Sci.">
        <title>Complete genome sequence of Kribbella flavida type strain (IFO 14399).</title>
        <authorList>
            <person name="Pukall R."/>
            <person name="Lapidus A."/>
            <person name="Glavina Del Rio T."/>
            <person name="Copeland A."/>
            <person name="Tice H."/>
            <person name="Cheng J.-F."/>
            <person name="Lucas S."/>
            <person name="Chen F."/>
            <person name="Nolan M."/>
            <person name="LaButti K."/>
            <person name="Pati A."/>
            <person name="Ivanova N."/>
            <person name="Mavrommatis K."/>
            <person name="Mikhailova N."/>
            <person name="Pitluck S."/>
            <person name="Bruce D."/>
            <person name="Goodwin L."/>
            <person name="Land M."/>
            <person name="Hauser L."/>
            <person name="Chang Y.-J."/>
            <person name="Jeffries C.D."/>
            <person name="Chen A."/>
            <person name="Palaniappan K."/>
            <person name="Chain P."/>
            <person name="Rohde M."/>
            <person name="Goeker M."/>
            <person name="Bristow J."/>
            <person name="Eisen J.A."/>
            <person name="Markowitz V."/>
            <person name="Hugenholtz P."/>
            <person name="Kyrpides N.C."/>
            <person name="Klenk H.-P."/>
            <person name="Brettin T."/>
        </authorList>
    </citation>
    <scope>NUCLEOTIDE SEQUENCE [LARGE SCALE GENOMIC DNA]</scope>
    <source>
        <strain evidence="4">DSM 17836 / JCM 10339 / NBRC 14399</strain>
    </source>
</reference>
<dbReference type="PANTHER" id="PTHR34980">
    <property type="entry name" value="INNER MEMBRANE PROTEIN-RELATED-RELATED"/>
    <property type="match status" value="1"/>
</dbReference>
<evidence type="ECO:0000256" key="2">
    <source>
        <dbReference type="SAM" id="Phobius"/>
    </source>
</evidence>
<evidence type="ECO:0000256" key="1">
    <source>
        <dbReference type="SAM" id="MobiDB-lite"/>
    </source>
</evidence>
<feature type="transmembrane region" description="Helical" evidence="2">
    <location>
        <begin position="23"/>
        <end position="40"/>
    </location>
</feature>
<feature type="region of interest" description="Disordered" evidence="1">
    <location>
        <begin position="113"/>
        <end position="135"/>
    </location>
</feature>
<proteinExistence type="predicted"/>
<dbReference type="Pfam" id="PF05656">
    <property type="entry name" value="DUF805"/>
    <property type="match status" value="1"/>
</dbReference>
<evidence type="ECO:0008006" key="5">
    <source>
        <dbReference type="Google" id="ProtNLM"/>
    </source>
</evidence>
<dbReference type="EMBL" id="CP001736">
    <property type="protein sequence ID" value="ADB33652.1"/>
    <property type="molecule type" value="Genomic_DNA"/>
</dbReference>
<feature type="transmembrane region" description="Helical" evidence="2">
    <location>
        <begin position="83"/>
        <end position="104"/>
    </location>
</feature>
<dbReference type="AlphaFoldDB" id="D2PY46"/>
<sequence>MQWYVDVLKKYAVFSGRARRKEYWMFTLVSVAVSVVLYALDRVIGTDYGNNSGLLSGIYSVAVLIPALAVTWRRLHDTDRRGWWILIGLLPVIGTIALIVILALDSTPGDNRFGPNPKAAESSGAYGTQPGYGTA</sequence>
<dbReference type="InterPro" id="IPR008523">
    <property type="entry name" value="DUF805"/>
</dbReference>
<reference evidence="4" key="1">
    <citation type="submission" date="2009-09" db="EMBL/GenBank/DDBJ databases">
        <title>The complete genome of Kribbella flavida DSM 17836.</title>
        <authorList>
            <consortium name="US DOE Joint Genome Institute (JGI-PGF)"/>
            <person name="Lucas S."/>
            <person name="Copeland A."/>
            <person name="Lapidus A."/>
            <person name="Glavina del Rio T."/>
            <person name="Dalin E."/>
            <person name="Tice H."/>
            <person name="Bruce D."/>
            <person name="Goodwin L."/>
            <person name="Pitluck S."/>
            <person name="Kyrpides N."/>
            <person name="Mavromatis K."/>
            <person name="Ivanova N."/>
            <person name="Saunders E."/>
            <person name="Brettin T."/>
            <person name="Detter J.C."/>
            <person name="Han C."/>
            <person name="Larimer F."/>
            <person name="Land M."/>
            <person name="Hauser L."/>
            <person name="Markowitz V."/>
            <person name="Cheng J.-F."/>
            <person name="Hugenholtz P."/>
            <person name="Woyke T."/>
            <person name="Wu D."/>
            <person name="Pukall R."/>
            <person name="Klenk H.-P."/>
            <person name="Eisen J.A."/>
        </authorList>
    </citation>
    <scope>NUCLEOTIDE SEQUENCE [LARGE SCALE GENOMIC DNA]</scope>
    <source>
        <strain evidence="4">DSM 17836 / JCM 10339 / NBRC 14399</strain>
    </source>
</reference>
<keyword evidence="2" id="KW-0472">Membrane</keyword>
<dbReference type="GO" id="GO:0005886">
    <property type="term" value="C:plasma membrane"/>
    <property type="evidence" value="ECO:0007669"/>
    <property type="project" value="TreeGrafter"/>
</dbReference>
<gene>
    <name evidence="3" type="ordered locus">Kfla_4634</name>
</gene>
<dbReference type="eggNOG" id="COG3152">
    <property type="taxonomic scope" value="Bacteria"/>
</dbReference>
<name>D2PY46_KRIFD</name>
<organism evidence="3 4">
    <name type="scientific">Kribbella flavida (strain DSM 17836 / JCM 10339 / NBRC 14399)</name>
    <dbReference type="NCBI Taxonomy" id="479435"/>
    <lineage>
        <taxon>Bacteria</taxon>
        <taxon>Bacillati</taxon>
        <taxon>Actinomycetota</taxon>
        <taxon>Actinomycetes</taxon>
        <taxon>Propionibacteriales</taxon>
        <taxon>Kribbellaceae</taxon>
        <taxon>Kribbella</taxon>
    </lineage>
</organism>
<evidence type="ECO:0000313" key="4">
    <source>
        <dbReference type="Proteomes" id="UP000007967"/>
    </source>
</evidence>
<keyword evidence="4" id="KW-1185">Reference proteome</keyword>
<feature type="transmembrane region" description="Helical" evidence="2">
    <location>
        <begin position="52"/>
        <end position="71"/>
    </location>
</feature>
<dbReference type="PANTHER" id="PTHR34980:SF2">
    <property type="entry name" value="INNER MEMBRANE PROTEIN YHAH-RELATED"/>
    <property type="match status" value="1"/>
</dbReference>
<dbReference type="RefSeq" id="WP_012922206.1">
    <property type="nucleotide sequence ID" value="NC_013729.1"/>
</dbReference>
<protein>
    <recommendedName>
        <fullName evidence="5">DUF805 domain-containing protein</fullName>
    </recommendedName>
</protein>
<evidence type="ECO:0000313" key="3">
    <source>
        <dbReference type="EMBL" id="ADB33652.1"/>
    </source>
</evidence>
<dbReference type="Proteomes" id="UP000007967">
    <property type="component" value="Chromosome"/>
</dbReference>
<keyword evidence="2" id="KW-1133">Transmembrane helix</keyword>
<dbReference type="OrthoDB" id="9812349at2"/>
<dbReference type="HOGENOM" id="CLU_093674_4_1_11"/>
<accession>D2PY46</accession>
<dbReference type="KEGG" id="kfl:Kfla_4634"/>
<keyword evidence="2" id="KW-0812">Transmembrane</keyword>